<evidence type="ECO:0000256" key="1">
    <source>
        <dbReference type="SAM" id="MobiDB-lite"/>
    </source>
</evidence>
<comment type="caution">
    <text evidence="2">The sequence shown here is derived from an EMBL/GenBank/DDBJ whole genome shotgun (WGS) entry which is preliminary data.</text>
</comment>
<keyword evidence="3" id="KW-1185">Reference proteome</keyword>
<dbReference type="InterPro" id="IPR027417">
    <property type="entry name" value="P-loop_NTPase"/>
</dbReference>
<feature type="region of interest" description="Disordered" evidence="1">
    <location>
        <begin position="227"/>
        <end position="266"/>
    </location>
</feature>
<organism evidence="2 3">
    <name type="scientific">Limnovirga soli</name>
    <dbReference type="NCBI Taxonomy" id="2656915"/>
    <lineage>
        <taxon>Bacteria</taxon>
        <taxon>Pseudomonadati</taxon>
        <taxon>Bacteroidota</taxon>
        <taxon>Chitinophagia</taxon>
        <taxon>Chitinophagales</taxon>
        <taxon>Chitinophagaceae</taxon>
        <taxon>Limnovirga</taxon>
    </lineage>
</organism>
<gene>
    <name evidence="2" type="ORF">GD597_03720</name>
</gene>
<evidence type="ECO:0000313" key="3">
    <source>
        <dbReference type="Proteomes" id="UP000598971"/>
    </source>
</evidence>
<proteinExistence type="predicted"/>
<feature type="compositionally biased region" description="Pro residues" evidence="1">
    <location>
        <begin position="242"/>
        <end position="252"/>
    </location>
</feature>
<name>A0A8J8FEM9_9BACT</name>
<dbReference type="SUPFAM" id="SSF52540">
    <property type="entry name" value="P-loop containing nucleoside triphosphate hydrolases"/>
    <property type="match status" value="1"/>
</dbReference>
<accession>A0A8J8FEM9</accession>
<sequence>MSKQLTHSPQKGKLVNVTQLLQKTYEVISCSQKMKDCFGEMQDTFTMIVYGPSGNGKTNMLADVLKEFGHLGEVLYLSFEEGHGKTIQDLIIRHGLDKINIKFLDTEDFPNFYQRMKRKQSPKIVVIDSWQYSRWTFDDYKQLKESFVFGKTPGRRKIFIFISHADGDEPKGASAKEVKFDCNIKVHVKQFIGFIVSRFGSKRNYIVWEEGARAYWGAKFEQKVYRTPEPSKKKGKAKKPKAPPPELPPPEPVTNMQIAPPEQPVKPVFKVPLNQLEEQYNE</sequence>
<protein>
    <recommendedName>
        <fullName evidence="4">AAA+ ATPase domain-containing protein</fullName>
    </recommendedName>
</protein>
<dbReference type="RefSeq" id="WP_171606473.1">
    <property type="nucleotide sequence ID" value="NZ_WHPF01000002.1"/>
</dbReference>
<dbReference type="EMBL" id="WHPF01000002">
    <property type="protein sequence ID" value="NNV54556.1"/>
    <property type="molecule type" value="Genomic_DNA"/>
</dbReference>
<dbReference type="Proteomes" id="UP000598971">
    <property type="component" value="Unassembled WGS sequence"/>
</dbReference>
<evidence type="ECO:0008006" key="4">
    <source>
        <dbReference type="Google" id="ProtNLM"/>
    </source>
</evidence>
<evidence type="ECO:0000313" key="2">
    <source>
        <dbReference type="EMBL" id="NNV54556.1"/>
    </source>
</evidence>
<reference evidence="2" key="1">
    <citation type="submission" date="2019-10" db="EMBL/GenBank/DDBJ databases">
        <title>Draft genome sequence of Panacibacter sp. KCS-6.</title>
        <authorList>
            <person name="Yim K.J."/>
        </authorList>
    </citation>
    <scope>NUCLEOTIDE SEQUENCE</scope>
    <source>
        <strain evidence="2">KCS-6</strain>
    </source>
</reference>
<dbReference type="AlphaFoldDB" id="A0A8J8FEM9"/>
<dbReference type="Gene3D" id="3.40.50.300">
    <property type="entry name" value="P-loop containing nucleotide triphosphate hydrolases"/>
    <property type="match status" value="1"/>
</dbReference>